<reference evidence="6 7" key="1">
    <citation type="submission" date="2012-05" db="EMBL/GenBank/DDBJ databases">
        <authorList>
            <person name="Weinstock G."/>
            <person name="Sodergren E."/>
            <person name="Lobos E.A."/>
            <person name="Fulton L."/>
            <person name="Fulton R."/>
            <person name="Courtney L."/>
            <person name="Fronick C."/>
            <person name="O'Laughlin M."/>
            <person name="Godfrey J."/>
            <person name="Wilson R.M."/>
            <person name="Miner T."/>
            <person name="Farmer C."/>
            <person name="Delehaunty K."/>
            <person name="Cordes M."/>
            <person name="Minx P."/>
            <person name="Tomlinson C."/>
            <person name="Chen J."/>
            <person name="Wollam A."/>
            <person name="Pepin K.H."/>
            <person name="Bhonagiri V."/>
            <person name="Zhang X."/>
            <person name="Suruliraj S."/>
            <person name="Warren W."/>
            <person name="Mitreva M."/>
            <person name="Mardis E.R."/>
            <person name="Wilson R.K."/>
        </authorList>
    </citation>
    <scope>NUCLEOTIDE SEQUENCE [LARGE SCALE GENOMIC DNA]</scope>
    <source>
        <strain evidence="6 7">DSM 1785</strain>
    </source>
</reference>
<dbReference type="GO" id="GO:0042802">
    <property type="term" value="F:identical protein binding"/>
    <property type="evidence" value="ECO:0007669"/>
    <property type="project" value="TreeGrafter"/>
</dbReference>
<dbReference type="SUPFAM" id="SSF55890">
    <property type="entry name" value="Sporulation response regulatory protein Spo0B"/>
    <property type="match status" value="1"/>
</dbReference>
<evidence type="ECO:0000256" key="1">
    <source>
        <dbReference type="ARBA" id="ARBA00022553"/>
    </source>
</evidence>
<keyword evidence="4" id="KW-0472">Membrane</keyword>
<accession>L1QJ59</accession>
<keyword evidence="4" id="KW-1133">Transmembrane helix</keyword>
<dbReference type="eggNOG" id="COG3290">
    <property type="taxonomic scope" value="Bacteria"/>
</dbReference>
<evidence type="ECO:0000313" key="6">
    <source>
        <dbReference type="EMBL" id="EKY28054.1"/>
    </source>
</evidence>
<dbReference type="PANTHER" id="PTHR40448">
    <property type="entry name" value="TWO-COMPONENT SENSOR HISTIDINE KINASE"/>
    <property type="match status" value="1"/>
</dbReference>
<feature type="transmembrane region" description="Helical" evidence="4">
    <location>
        <begin position="6"/>
        <end position="23"/>
    </location>
</feature>
<gene>
    <name evidence="6" type="ORF">HMPREF0216_00896</name>
</gene>
<evidence type="ECO:0000259" key="5">
    <source>
        <dbReference type="Pfam" id="PF14501"/>
    </source>
</evidence>
<name>L1QJ59_9CLOT</name>
<keyword evidence="2" id="KW-0808">Transferase</keyword>
<dbReference type="AlphaFoldDB" id="L1QJ59"/>
<dbReference type="InterPro" id="IPR016120">
    <property type="entry name" value="Sig_transdc_His_kin_SpoOB"/>
</dbReference>
<dbReference type="Gene3D" id="1.10.287.130">
    <property type="match status" value="1"/>
</dbReference>
<keyword evidence="3" id="KW-0418">Kinase</keyword>
<dbReference type="Gene3D" id="3.30.565.10">
    <property type="entry name" value="Histidine kinase-like ATPase, C-terminal domain"/>
    <property type="match status" value="1"/>
</dbReference>
<feature type="transmembrane region" description="Helical" evidence="4">
    <location>
        <begin position="138"/>
        <end position="158"/>
    </location>
</feature>
<dbReference type="InterPro" id="IPR036890">
    <property type="entry name" value="HATPase_C_sf"/>
</dbReference>
<evidence type="ECO:0000256" key="2">
    <source>
        <dbReference type="ARBA" id="ARBA00022679"/>
    </source>
</evidence>
<protein>
    <recommendedName>
        <fullName evidence="5">Sensor histidine kinase NatK-like C-terminal domain-containing protein</fullName>
    </recommendedName>
</protein>
<feature type="transmembrane region" description="Helical" evidence="4">
    <location>
        <begin position="35"/>
        <end position="53"/>
    </location>
</feature>
<dbReference type="OrthoDB" id="1634477at2"/>
<evidence type="ECO:0000256" key="3">
    <source>
        <dbReference type="ARBA" id="ARBA00022777"/>
    </source>
</evidence>
<keyword evidence="7" id="KW-1185">Reference proteome</keyword>
<dbReference type="PATRIC" id="fig|545697.3.peg.883"/>
<dbReference type="HOGENOM" id="CLU_020211_13_2_9"/>
<dbReference type="InterPro" id="IPR032834">
    <property type="entry name" value="NatK-like_C"/>
</dbReference>
<comment type="caution">
    <text evidence="6">The sequence shown here is derived from an EMBL/GenBank/DDBJ whole genome shotgun (WGS) entry which is preliminary data.</text>
</comment>
<evidence type="ECO:0000256" key="4">
    <source>
        <dbReference type="SAM" id="Phobius"/>
    </source>
</evidence>
<dbReference type="CDD" id="cd16935">
    <property type="entry name" value="HATPase_AgrC-ComD-like"/>
    <property type="match status" value="1"/>
</dbReference>
<keyword evidence="1" id="KW-0597">Phosphoprotein</keyword>
<feature type="transmembrane region" description="Helical" evidence="4">
    <location>
        <begin position="65"/>
        <end position="84"/>
    </location>
</feature>
<dbReference type="SUPFAM" id="SSF55874">
    <property type="entry name" value="ATPase domain of HSP90 chaperone/DNA topoisomerase II/histidine kinase"/>
    <property type="match status" value="1"/>
</dbReference>
<organism evidence="6 7">
    <name type="scientific">Clostridium celatum DSM 1785</name>
    <dbReference type="NCBI Taxonomy" id="545697"/>
    <lineage>
        <taxon>Bacteria</taxon>
        <taxon>Bacillati</taxon>
        <taxon>Bacillota</taxon>
        <taxon>Clostridia</taxon>
        <taxon>Eubacteriales</taxon>
        <taxon>Clostridiaceae</taxon>
        <taxon>Clostridium</taxon>
    </lineage>
</organism>
<dbReference type="GO" id="GO:0000155">
    <property type="term" value="F:phosphorelay sensor kinase activity"/>
    <property type="evidence" value="ECO:0007669"/>
    <property type="project" value="InterPro"/>
</dbReference>
<keyword evidence="4" id="KW-0812">Transmembrane</keyword>
<feature type="transmembrane region" description="Helical" evidence="4">
    <location>
        <begin position="165"/>
        <end position="182"/>
    </location>
</feature>
<dbReference type="STRING" id="545697.HMPREF0216_00896"/>
<evidence type="ECO:0000313" key="7">
    <source>
        <dbReference type="Proteomes" id="UP000010420"/>
    </source>
</evidence>
<sequence>MIDLFVMEVIGEFINVLIMMYFFNKVMPPKNKRYSQVCTIIMIIIYTLIPSDYTNNVIFNIQGNGIILFIFGYYILLLIYPIVFRRGRMSEKFFLSSVYLTIMLIISFIVLIVVAEIFNTTIAEIAFYGNYKKSVAMLINRFIQFICISILANNIGFIKYIKNKTLYVGGTILVLHHILIFIMERDLVERLDRININIIIIVSSLCIIQILLIYVLNTFSKETEEKFLLKMELDRKMHDEEIINMYTRMIRWKHDVRNHISMILGLLEAGTKEEVISYINEITSNIIKLDKNMYSNNIAINSILMSKMKMAEEKNIKVNLNLKIDSEIKISNVDICIIIGNLLDNSIEACDVIEEDKFIDLKIASEMNRLVVKISNNTNGYVNEVNGKFLTTKHSNMHGIGLIQVDKVVKKYNGYINRKHENNIFTTYLMV</sequence>
<feature type="transmembrane region" description="Helical" evidence="4">
    <location>
        <begin position="96"/>
        <end position="118"/>
    </location>
</feature>
<dbReference type="PANTHER" id="PTHR40448:SF1">
    <property type="entry name" value="TWO-COMPONENT SENSOR HISTIDINE KINASE"/>
    <property type="match status" value="1"/>
</dbReference>
<proteinExistence type="predicted"/>
<dbReference type="Pfam" id="PF14501">
    <property type="entry name" value="HATPase_c_5"/>
    <property type="match status" value="1"/>
</dbReference>
<dbReference type="EMBL" id="AMEZ01000026">
    <property type="protein sequence ID" value="EKY28054.1"/>
    <property type="molecule type" value="Genomic_DNA"/>
</dbReference>
<dbReference type="Proteomes" id="UP000010420">
    <property type="component" value="Unassembled WGS sequence"/>
</dbReference>
<feature type="transmembrane region" description="Helical" evidence="4">
    <location>
        <begin position="194"/>
        <end position="216"/>
    </location>
</feature>
<feature type="domain" description="Sensor histidine kinase NatK-like C-terminal" evidence="5">
    <location>
        <begin position="333"/>
        <end position="430"/>
    </location>
</feature>